<organism evidence="1 2">
    <name type="scientific">Kribbella koreensis</name>
    <dbReference type="NCBI Taxonomy" id="57909"/>
    <lineage>
        <taxon>Bacteria</taxon>
        <taxon>Bacillati</taxon>
        <taxon>Actinomycetota</taxon>
        <taxon>Actinomycetes</taxon>
        <taxon>Propionibacteriales</taxon>
        <taxon>Kribbellaceae</taxon>
        <taxon>Kribbella</taxon>
    </lineage>
</organism>
<protein>
    <submittedName>
        <fullName evidence="1">Uncharacterized protein</fullName>
    </submittedName>
</protein>
<evidence type="ECO:0000313" key="2">
    <source>
        <dbReference type="Proteomes" id="UP001500542"/>
    </source>
</evidence>
<gene>
    <name evidence="1" type="ORF">GCM10009554_42910</name>
</gene>
<reference evidence="1 2" key="1">
    <citation type="journal article" date="2019" name="Int. J. Syst. Evol. Microbiol.">
        <title>The Global Catalogue of Microorganisms (GCM) 10K type strain sequencing project: providing services to taxonomists for standard genome sequencing and annotation.</title>
        <authorList>
            <consortium name="The Broad Institute Genomics Platform"/>
            <consortium name="The Broad Institute Genome Sequencing Center for Infectious Disease"/>
            <person name="Wu L."/>
            <person name="Ma J."/>
        </authorList>
    </citation>
    <scope>NUCLEOTIDE SEQUENCE [LARGE SCALE GENOMIC DNA]</scope>
    <source>
        <strain evidence="1 2">JCM 10977</strain>
    </source>
</reference>
<name>A0ABN1QTW1_9ACTN</name>
<dbReference type="EMBL" id="BAAAHK010000009">
    <property type="protein sequence ID" value="GAA0946722.1"/>
    <property type="molecule type" value="Genomic_DNA"/>
</dbReference>
<dbReference type="Proteomes" id="UP001500542">
    <property type="component" value="Unassembled WGS sequence"/>
</dbReference>
<evidence type="ECO:0000313" key="1">
    <source>
        <dbReference type="EMBL" id="GAA0946722.1"/>
    </source>
</evidence>
<sequence>MLATLPPTGDISLPAGVVYLEPGEPVLVPPSRRASSAALLGARTRLRWQDASRFPMAPLPSAEDVLRLVGQAEQERLELLSGVRNLA</sequence>
<proteinExistence type="predicted"/>
<comment type="caution">
    <text evidence="1">The sequence shown here is derived from an EMBL/GenBank/DDBJ whole genome shotgun (WGS) entry which is preliminary data.</text>
</comment>
<keyword evidence="2" id="KW-1185">Reference proteome</keyword>
<accession>A0ABN1QTW1</accession>